<organism evidence="1 2">
    <name type="scientific">Enterococcus hirae</name>
    <dbReference type="NCBI Taxonomy" id="1354"/>
    <lineage>
        <taxon>Bacteria</taxon>
        <taxon>Bacillati</taxon>
        <taxon>Bacillota</taxon>
        <taxon>Bacilli</taxon>
        <taxon>Lactobacillales</taxon>
        <taxon>Enterococcaceae</taxon>
        <taxon>Enterococcus</taxon>
    </lineage>
</organism>
<dbReference type="EMBL" id="CABEEP010000003">
    <property type="protein sequence ID" value="VTQ74347.1"/>
    <property type="molecule type" value="Genomic_DNA"/>
</dbReference>
<name>A0A7Z9AWM1_ENTHR</name>
<dbReference type="Proteomes" id="UP000352698">
    <property type="component" value="Unassembled WGS sequence"/>
</dbReference>
<dbReference type="AlphaFoldDB" id="A0A7Z9AWM1"/>
<protein>
    <submittedName>
        <fullName evidence="1">Uncharacterized protein</fullName>
    </submittedName>
</protein>
<gene>
    <name evidence="1" type="ORF">NCTC12204_02825</name>
</gene>
<sequence length="114" mass="13500">MMNMVFLAFPSSPGEKERKEYERVCKLLNRTDLPFKPYVPVMYERRLSNVTSLMIEGEVKYTDTGISLGYRYDFYKTRYILGSSPQEVKVYCREATRKELLQALKDFKFLKKGE</sequence>
<reference evidence="1 2" key="1">
    <citation type="submission" date="2019-05" db="EMBL/GenBank/DDBJ databases">
        <authorList>
            <consortium name="Pathogen Informatics"/>
        </authorList>
    </citation>
    <scope>NUCLEOTIDE SEQUENCE [LARGE SCALE GENOMIC DNA]</scope>
    <source>
        <strain evidence="1 2">NCTC12204</strain>
    </source>
</reference>
<proteinExistence type="predicted"/>
<accession>A0A7Z9AWM1</accession>
<comment type="caution">
    <text evidence="1">The sequence shown here is derived from an EMBL/GenBank/DDBJ whole genome shotgun (WGS) entry which is preliminary data.</text>
</comment>
<evidence type="ECO:0000313" key="1">
    <source>
        <dbReference type="EMBL" id="VTQ74347.1"/>
    </source>
</evidence>
<evidence type="ECO:0000313" key="2">
    <source>
        <dbReference type="Proteomes" id="UP000352698"/>
    </source>
</evidence>